<sequence>MSHKLLKLEKQTIVITGASSGIGLATGRLAANRGARVVLAARDEIALAEISGKLNAAGGTTIFVPTDVADQEQIDRLAARTIEQFGGFDSWVNNAGVGIISTAEEISSADHHRLFEVNYFGLVYGSLAAASHYRATGKPGAIINLGSAVSDMPQMLSVAYSASKHAIKGFTDGLRIELNQEGLPISVTLIKPSAIDTRFFDHAKSNVGGMGQAPGSNYAPEVVAEAILFAAQHHRRDIAVGNTSLLGGRLASMAPGVIDTVQQNWSYDQLVDYGHMPEAENLHDVPSEGHETSRFGHGRNVSVTTMAQMHPMLSLGALVVASAAVILAIGNSRRH</sequence>
<dbReference type="InterPro" id="IPR020904">
    <property type="entry name" value="Sc_DH/Rdtase_CS"/>
</dbReference>
<dbReference type="SUPFAM" id="SSF51735">
    <property type="entry name" value="NAD(P)-binding Rossmann-fold domains"/>
    <property type="match status" value="1"/>
</dbReference>
<dbReference type="PROSITE" id="PS00061">
    <property type="entry name" value="ADH_SHORT"/>
    <property type="match status" value="1"/>
</dbReference>
<dbReference type="PANTHER" id="PTHR44196:SF1">
    <property type="entry name" value="DEHYDROGENASE_REDUCTASE SDR FAMILY MEMBER 7B"/>
    <property type="match status" value="1"/>
</dbReference>
<keyword evidence="4" id="KW-0812">Transmembrane</keyword>
<protein>
    <submittedName>
        <fullName evidence="5">Short-chain dehydrogenase</fullName>
    </submittedName>
</protein>
<dbReference type="PRINTS" id="PR00080">
    <property type="entry name" value="SDRFAMILY"/>
</dbReference>
<dbReference type="NCBIfam" id="NF005495">
    <property type="entry name" value="PRK07109.1"/>
    <property type="match status" value="1"/>
</dbReference>
<evidence type="ECO:0000256" key="1">
    <source>
        <dbReference type="ARBA" id="ARBA00006484"/>
    </source>
</evidence>
<dbReference type="Gene3D" id="3.40.50.720">
    <property type="entry name" value="NAD(P)-binding Rossmann-like Domain"/>
    <property type="match status" value="1"/>
</dbReference>
<evidence type="ECO:0000313" key="6">
    <source>
        <dbReference type="Proteomes" id="UP000194474"/>
    </source>
</evidence>
<accession>A0A1Y6G7U5</accession>
<dbReference type="InterPro" id="IPR002347">
    <property type="entry name" value="SDR_fam"/>
</dbReference>
<reference evidence="6" key="1">
    <citation type="submission" date="2017-04" db="EMBL/GenBank/DDBJ databases">
        <authorList>
            <person name="Varghese N."/>
            <person name="Submissions S."/>
        </authorList>
    </citation>
    <scope>NUCLEOTIDE SEQUENCE [LARGE SCALE GENOMIC DNA]</scope>
</reference>
<keyword evidence="2" id="KW-0560">Oxidoreductase</keyword>
<keyword evidence="4" id="KW-1133">Transmembrane helix</keyword>
<feature type="transmembrane region" description="Helical" evidence="4">
    <location>
        <begin position="309"/>
        <end position="329"/>
    </location>
</feature>
<dbReference type="AlphaFoldDB" id="A0A1Y6G7U5"/>
<organism evidence="5 6">
    <name type="scientific">Devosia lucknowensis</name>
    <dbReference type="NCBI Taxonomy" id="1096929"/>
    <lineage>
        <taxon>Bacteria</taxon>
        <taxon>Pseudomonadati</taxon>
        <taxon>Pseudomonadota</taxon>
        <taxon>Alphaproteobacteria</taxon>
        <taxon>Hyphomicrobiales</taxon>
        <taxon>Devosiaceae</taxon>
        <taxon>Devosia</taxon>
    </lineage>
</organism>
<dbReference type="PANTHER" id="PTHR44196">
    <property type="entry name" value="DEHYDROGENASE/REDUCTASE SDR FAMILY MEMBER 7B"/>
    <property type="match status" value="1"/>
</dbReference>
<keyword evidence="4" id="KW-0472">Membrane</keyword>
<dbReference type="GO" id="GO:0016491">
    <property type="term" value="F:oxidoreductase activity"/>
    <property type="evidence" value="ECO:0007669"/>
    <property type="project" value="UniProtKB-KW"/>
</dbReference>
<dbReference type="PRINTS" id="PR00081">
    <property type="entry name" value="GDHRDH"/>
</dbReference>
<dbReference type="RefSeq" id="WP_086471779.1">
    <property type="nucleotide sequence ID" value="NZ_FXWK01000002.1"/>
</dbReference>
<proteinExistence type="inferred from homology"/>
<keyword evidence="6" id="KW-1185">Reference proteome</keyword>
<evidence type="ECO:0000256" key="3">
    <source>
        <dbReference type="RuleBase" id="RU000363"/>
    </source>
</evidence>
<gene>
    <name evidence="5" type="ORF">SAMN06295905_3478</name>
</gene>
<dbReference type="OrthoDB" id="9793825at2"/>
<evidence type="ECO:0000313" key="5">
    <source>
        <dbReference type="EMBL" id="SMQ86176.1"/>
    </source>
</evidence>
<dbReference type="Pfam" id="PF00106">
    <property type="entry name" value="adh_short"/>
    <property type="match status" value="1"/>
</dbReference>
<evidence type="ECO:0000256" key="4">
    <source>
        <dbReference type="SAM" id="Phobius"/>
    </source>
</evidence>
<evidence type="ECO:0000256" key="2">
    <source>
        <dbReference type="ARBA" id="ARBA00023002"/>
    </source>
</evidence>
<dbReference type="EMBL" id="FXWK01000002">
    <property type="protein sequence ID" value="SMQ86176.1"/>
    <property type="molecule type" value="Genomic_DNA"/>
</dbReference>
<dbReference type="GO" id="GO:0016020">
    <property type="term" value="C:membrane"/>
    <property type="evidence" value="ECO:0007669"/>
    <property type="project" value="TreeGrafter"/>
</dbReference>
<name>A0A1Y6G7U5_9HYPH</name>
<dbReference type="Proteomes" id="UP000194474">
    <property type="component" value="Unassembled WGS sequence"/>
</dbReference>
<comment type="similarity">
    <text evidence="1 3">Belongs to the short-chain dehydrogenases/reductases (SDR) family.</text>
</comment>
<dbReference type="InterPro" id="IPR036291">
    <property type="entry name" value="NAD(P)-bd_dom_sf"/>
</dbReference>